<protein>
    <recommendedName>
        <fullName evidence="2">RWD domain-containing protein</fullName>
    </recommendedName>
</protein>
<reference evidence="3 4" key="1">
    <citation type="journal article" date="2019" name="Sci. Rep.">
        <title>Comparative genomics of chytrid fungi reveal insights into the obligate biotrophic and pathogenic lifestyle of Synchytrium endobioticum.</title>
        <authorList>
            <person name="van de Vossenberg B.T.L.H."/>
            <person name="Warris S."/>
            <person name="Nguyen H.D.T."/>
            <person name="van Gent-Pelzer M.P.E."/>
            <person name="Joly D.L."/>
            <person name="van de Geest H.C."/>
            <person name="Bonants P.J.M."/>
            <person name="Smith D.S."/>
            <person name="Levesque C.A."/>
            <person name="van der Lee T.A.J."/>
        </authorList>
    </citation>
    <scope>NUCLEOTIDE SEQUENCE [LARGE SCALE GENOMIC DNA]</scope>
    <source>
        <strain evidence="3 4">CBS 809.83</strain>
    </source>
</reference>
<dbReference type="PANTHER" id="PTHR12292">
    <property type="entry name" value="RWD DOMAIN-CONTAINING PROTEIN"/>
    <property type="match status" value="1"/>
</dbReference>
<dbReference type="AlphaFoldDB" id="A0A507DXF7"/>
<feature type="region of interest" description="Disordered" evidence="1">
    <location>
        <begin position="238"/>
        <end position="267"/>
    </location>
</feature>
<organism evidence="3 4">
    <name type="scientific">Powellomyces hirtus</name>
    <dbReference type="NCBI Taxonomy" id="109895"/>
    <lineage>
        <taxon>Eukaryota</taxon>
        <taxon>Fungi</taxon>
        <taxon>Fungi incertae sedis</taxon>
        <taxon>Chytridiomycota</taxon>
        <taxon>Chytridiomycota incertae sedis</taxon>
        <taxon>Chytridiomycetes</taxon>
        <taxon>Spizellomycetales</taxon>
        <taxon>Powellomycetaceae</taxon>
        <taxon>Powellomyces</taxon>
    </lineage>
</organism>
<evidence type="ECO:0000313" key="3">
    <source>
        <dbReference type="EMBL" id="TPX56206.1"/>
    </source>
</evidence>
<dbReference type="SUPFAM" id="SSF54495">
    <property type="entry name" value="UBC-like"/>
    <property type="match status" value="1"/>
</dbReference>
<evidence type="ECO:0000259" key="2">
    <source>
        <dbReference type="PROSITE" id="PS50908"/>
    </source>
</evidence>
<dbReference type="CDD" id="cd23823">
    <property type="entry name" value="RWD_GCN2"/>
    <property type="match status" value="1"/>
</dbReference>
<dbReference type="STRING" id="109895.A0A507DXF7"/>
<accession>A0A507DXF7</accession>
<gene>
    <name evidence="3" type="ORF">PhCBS80983_g04680</name>
</gene>
<evidence type="ECO:0000313" key="4">
    <source>
        <dbReference type="Proteomes" id="UP000318582"/>
    </source>
</evidence>
<comment type="caution">
    <text evidence="3">The sequence shown here is derived from an EMBL/GenBank/DDBJ whole genome shotgun (WGS) entry which is preliminary data.</text>
</comment>
<dbReference type="Pfam" id="PF05773">
    <property type="entry name" value="RWD"/>
    <property type="match status" value="1"/>
</dbReference>
<dbReference type="Gene3D" id="3.10.110.10">
    <property type="entry name" value="Ubiquitin Conjugating Enzyme"/>
    <property type="match status" value="1"/>
</dbReference>
<feature type="compositionally biased region" description="Acidic residues" evidence="1">
    <location>
        <begin position="238"/>
        <end position="254"/>
    </location>
</feature>
<dbReference type="InterPro" id="IPR006575">
    <property type="entry name" value="RWD_dom"/>
</dbReference>
<proteinExistence type="predicted"/>
<dbReference type="EMBL" id="QEAQ01000081">
    <property type="protein sequence ID" value="TPX56206.1"/>
    <property type="molecule type" value="Genomic_DNA"/>
</dbReference>
<dbReference type="InterPro" id="IPR016135">
    <property type="entry name" value="UBQ-conjugating_enzyme/RWD"/>
</dbReference>
<dbReference type="InterPro" id="IPR040213">
    <property type="entry name" value="GIR2-like"/>
</dbReference>
<name>A0A507DXF7_9FUNG</name>
<dbReference type="PROSITE" id="PS50908">
    <property type="entry name" value="RWD"/>
    <property type="match status" value="1"/>
</dbReference>
<sequence>MTDYAEEQANELEVLLSIFPDEFRVTDAGPPATFQIDVRPEEDIIRNEDGIAQPVTFALEITYTETYPDTVPVVTVVENVGLMEEDALLAELGRIAEESVGMAMGFTLAASAKEIAERLLTERAEREAEEAAKRVAAEEEAERLRHAGTRVTAVTFDQWKAGFLGEIAAILRSGRGGEDQLTPAQRSAAAVAGLLDPVKAKGGKLTGRQLFEKDRSLASSDMAHMEDGDVTVDADLFEGMEDLDIDEEDDEEGENSVLANIRKGGED</sequence>
<evidence type="ECO:0000256" key="1">
    <source>
        <dbReference type="SAM" id="MobiDB-lite"/>
    </source>
</evidence>
<dbReference type="SMART" id="SM00591">
    <property type="entry name" value="RWD"/>
    <property type="match status" value="1"/>
</dbReference>
<keyword evidence="4" id="KW-1185">Reference proteome</keyword>
<feature type="domain" description="RWD" evidence="2">
    <location>
        <begin position="10"/>
        <end position="119"/>
    </location>
</feature>
<dbReference type="Proteomes" id="UP000318582">
    <property type="component" value="Unassembled WGS sequence"/>
</dbReference>